<feature type="binding site" evidence="11">
    <location>
        <position position="16"/>
    </location>
    <ligand>
        <name>Mg(2+)</name>
        <dbReference type="ChEBI" id="CHEBI:18420"/>
    </ligand>
</feature>
<dbReference type="CDD" id="cd00464">
    <property type="entry name" value="SK"/>
    <property type="match status" value="1"/>
</dbReference>
<dbReference type="Proteomes" id="UP001152755">
    <property type="component" value="Unassembled WGS sequence"/>
</dbReference>
<evidence type="ECO:0000256" key="11">
    <source>
        <dbReference type="HAMAP-Rule" id="MF_00109"/>
    </source>
</evidence>
<feature type="binding site" evidence="11">
    <location>
        <position position="153"/>
    </location>
    <ligand>
        <name>ATP</name>
        <dbReference type="ChEBI" id="CHEBI:30616"/>
    </ligand>
</feature>
<keyword evidence="6 11" id="KW-0547">Nucleotide-binding</keyword>
<evidence type="ECO:0000313" key="13">
    <source>
        <dbReference type="Proteomes" id="UP001152755"/>
    </source>
</evidence>
<dbReference type="GO" id="GO:0000287">
    <property type="term" value="F:magnesium ion binding"/>
    <property type="evidence" value="ECO:0007669"/>
    <property type="project" value="UniProtKB-UniRule"/>
</dbReference>
<dbReference type="InterPro" id="IPR027417">
    <property type="entry name" value="P-loop_NTPase"/>
</dbReference>
<feature type="binding site" evidence="11">
    <location>
        <position position="34"/>
    </location>
    <ligand>
        <name>substrate</name>
    </ligand>
</feature>
<dbReference type="InterPro" id="IPR023000">
    <property type="entry name" value="Shikimate_kinase_CS"/>
</dbReference>
<dbReference type="InterPro" id="IPR031322">
    <property type="entry name" value="Shikimate/glucono_kinase"/>
</dbReference>
<keyword evidence="4 11" id="KW-0028">Amino-acid biosynthesis</keyword>
<dbReference type="GO" id="GO:0005524">
    <property type="term" value="F:ATP binding"/>
    <property type="evidence" value="ECO:0007669"/>
    <property type="project" value="UniProtKB-UniRule"/>
</dbReference>
<dbReference type="PANTHER" id="PTHR21087:SF16">
    <property type="entry name" value="SHIKIMATE KINASE 1, CHLOROPLASTIC"/>
    <property type="match status" value="1"/>
</dbReference>
<feature type="binding site" evidence="11">
    <location>
        <position position="58"/>
    </location>
    <ligand>
        <name>substrate</name>
    </ligand>
</feature>
<keyword evidence="5 11" id="KW-0808">Transferase</keyword>
<dbReference type="GO" id="GO:0005829">
    <property type="term" value="C:cytosol"/>
    <property type="evidence" value="ECO:0007669"/>
    <property type="project" value="TreeGrafter"/>
</dbReference>
<accession>A0A9X4RF39</accession>
<evidence type="ECO:0000256" key="5">
    <source>
        <dbReference type="ARBA" id="ARBA00022679"/>
    </source>
</evidence>
<evidence type="ECO:0000256" key="3">
    <source>
        <dbReference type="ARBA" id="ARBA00012154"/>
    </source>
</evidence>
<feature type="binding site" evidence="11">
    <location>
        <position position="117"/>
    </location>
    <ligand>
        <name>ATP</name>
        <dbReference type="ChEBI" id="CHEBI:30616"/>
    </ligand>
</feature>
<dbReference type="Gene3D" id="3.40.50.300">
    <property type="entry name" value="P-loop containing nucleotide triphosphate hydrolases"/>
    <property type="match status" value="1"/>
</dbReference>
<proteinExistence type="inferred from homology"/>
<dbReference type="PROSITE" id="PS01128">
    <property type="entry name" value="SHIKIMATE_KINASE"/>
    <property type="match status" value="1"/>
</dbReference>
<keyword evidence="13" id="KW-1185">Reference proteome</keyword>
<dbReference type="InterPro" id="IPR000623">
    <property type="entry name" value="Shikimate_kinase/TSH1"/>
</dbReference>
<feature type="binding site" evidence="11">
    <location>
        <begin position="12"/>
        <end position="17"/>
    </location>
    <ligand>
        <name>ATP</name>
        <dbReference type="ChEBI" id="CHEBI:30616"/>
    </ligand>
</feature>
<keyword evidence="11" id="KW-0963">Cytoplasm</keyword>
<sequence>MTPRAVLVGPPGAGKSTVGKRLATALGVEFFDTDVAIEQDTGRIIADIFAQDGESGFREIEERVVIESLSAQPGVVSLGGGAVLSANTRAALQALPVVYLEISIAEGLRRTGTSTARPLLAGDDPRTKYRQLMNRRRPLYREVAAITVRTDGRSPGKVVRELVEKLTGETRKDT</sequence>
<dbReference type="HAMAP" id="MF_00109">
    <property type="entry name" value="Shikimate_kinase"/>
    <property type="match status" value="1"/>
</dbReference>
<evidence type="ECO:0000256" key="7">
    <source>
        <dbReference type="ARBA" id="ARBA00022777"/>
    </source>
</evidence>
<feature type="binding site" evidence="11">
    <location>
        <position position="136"/>
    </location>
    <ligand>
        <name>substrate</name>
    </ligand>
</feature>
<evidence type="ECO:0000256" key="10">
    <source>
        <dbReference type="ARBA" id="ARBA00048567"/>
    </source>
</evidence>
<dbReference type="GO" id="GO:0009423">
    <property type="term" value="P:chorismate biosynthetic process"/>
    <property type="evidence" value="ECO:0007669"/>
    <property type="project" value="UniProtKB-UniRule"/>
</dbReference>
<name>A0A9X4RF39_9ACTN</name>
<dbReference type="AlphaFoldDB" id="A0A9X4RF39"/>
<evidence type="ECO:0000256" key="4">
    <source>
        <dbReference type="ARBA" id="ARBA00022605"/>
    </source>
</evidence>
<comment type="cofactor">
    <cofactor evidence="11">
        <name>Mg(2+)</name>
        <dbReference type="ChEBI" id="CHEBI:18420"/>
    </cofactor>
    <text evidence="11">Binds 1 Mg(2+) ion per subunit.</text>
</comment>
<evidence type="ECO:0000256" key="1">
    <source>
        <dbReference type="ARBA" id="ARBA00004842"/>
    </source>
</evidence>
<evidence type="ECO:0000256" key="8">
    <source>
        <dbReference type="ARBA" id="ARBA00022840"/>
    </source>
</evidence>
<dbReference type="GO" id="GO:0009073">
    <property type="term" value="P:aromatic amino acid family biosynthetic process"/>
    <property type="evidence" value="ECO:0007669"/>
    <property type="project" value="UniProtKB-KW"/>
</dbReference>
<dbReference type="Pfam" id="PF01202">
    <property type="entry name" value="SKI"/>
    <property type="match status" value="1"/>
</dbReference>
<evidence type="ECO:0000256" key="9">
    <source>
        <dbReference type="ARBA" id="ARBA00023141"/>
    </source>
</evidence>
<dbReference type="PANTHER" id="PTHR21087">
    <property type="entry name" value="SHIKIMATE KINASE"/>
    <property type="match status" value="1"/>
</dbReference>
<dbReference type="SUPFAM" id="SSF52540">
    <property type="entry name" value="P-loop containing nucleoside triphosphate hydrolases"/>
    <property type="match status" value="1"/>
</dbReference>
<gene>
    <name evidence="11" type="primary">aroK</name>
    <name evidence="12" type="ORF">NVS88_15045</name>
</gene>
<organism evidence="12 13">
    <name type="scientific">Speluncibacter jeojiensis</name>
    <dbReference type="NCBI Taxonomy" id="2710754"/>
    <lineage>
        <taxon>Bacteria</taxon>
        <taxon>Bacillati</taxon>
        <taxon>Actinomycetota</taxon>
        <taxon>Actinomycetes</taxon>
        <taxon>Mycobacteriales</taxon>
        <taxon>Speluncibacteraceae</taxon>
        <taxon>Speluncibacter</taxon>
    </lineage>
</organism>
<dbReference type="GO" id="GO:0008652">
    <property type="term" value="P:amino acid biosynthetic process"/>
    <property type="evidence" value="ECO:0007669"/>
    <property type="project" value="UniProtKB-KW"/>
</dbReference>
<comment type="subunit">
    <text evidence="11">Monomer.</text>
</comment>
<keyword evidence="7 11" id="KW-0418">Kinase</keyword>
<feature type="binding site" evidence="11">
    <location>
        <position position="80"/>
    </location>
    <ligand>
        <name>substrate</name>
    </ligand>
</feature>
<reference evidence="12" key="1">
    <citation type="submission" date="2022-08" db="EMBL/GenBank/DDBJ databases">
        <title>Genome analysis of Corynebacteriales strain.</title>
        <authorList>
            <person name="Lee S.D."/>
        </authorList>
    </citation>
    <scope>NUCLEOTIDE SEQUENCE</scope>
    <source>
        <strain evidence="12">D3-21</strain>
    </source>
</reference>
<comment type="pathway">
    <text evidence="1 11">Metabolic intermediate biosynthesis; chorismate biosynthesis; chorismate from D-erythrose 4-phosphate and phosphoenolpyruvate: step 5/7.</text>
</comment>
<comment type="catalytic activity">
    <reaction evidence="10 11">
        <text>shikimate + ATP = 3-phosphoshikimate + ADP + H(+)</text>
        <dbReference type="Rhea" id="RHEA:13121"/>
        <dbReference type="ChEBI" id="CHEBI:15378"/>
        <dbReference type="ChEBI" id="CHEBI:30616"/>
        <dbReference type="ChEBI" id="CHEBI:36208"/>
        <dbReference type="ChEBI" id="CHEBI:145989"/>
        <dbReference type="ChEBI" id="CHEBI:456216"/>
        <dbReference type="EC" id="2.7.1.71"/>
    </reaction>
</comment>
<evidence type="ECO:0000256" key="2">
    <source>
        <dbReference type="ARBA" id="ARBA00006997"/>
    </source>
</evidence>
<dbReference type="RefSeq" id="WP_277833363.1">
    <property type="nucleotide sequence ID" value="NZ_JAAIVF010000004.1"/>
</dbReference>
<dbReference type="EMBL" id="JANRHA010000010">
    <property type="protein sequence ID" value="MDG3015877.1"/>
    <property type="molecule type" value="Genomic_DNA"/>
</dbReference>
<protein>
    <recommendedName>
        <fullName evidence="3 11">Shikimate kinase</fullName>
        <shortName evidence="11">SK</shortName>
        <ecNumber evidence="3 11">2.7.1.71</ecNumber>
    </recommendedName>
</protein>
<comment type="similarity">
    <text evidence="2 11">Belongs to the shikimate kinase family.</text>
</comment>
<keyword evidence="11" id="KW-0479">Metal-binding</keyword>
<dbReference type="EC" id="2.7.1.71" evidence="3 11"/>
<dbReference type="PRINTS" id="PR01100">
    <property type="entry name" value="SHIKIMTKNASE"/>
</dbReference>
<comment type="function">
    <text evidence="11">Catalyzes the specific phosphorylation of the 3-hydroxyl group of shikimic acid using ATP as a cosubstrate.</text>
</comment>
<evidence type="ECO:0000313" key="12">
    <source>
        <dbReference type="EMBL" id="MDG3015877.1"/>
    </source>
</evidence>
<keyword evidence="8 11" id="KW-0067">ATP-binding</keyword>
<keyword evidence="9 11" id="KW-0057">Aromatic amino acid biosynthesis</keyword>
<keyword evidence="11" id="KW-0460">Magnesium</keyword>
<evidence type="ECO:0000256" key="6">
    <source>
        <dbReference type="ARBA" id="ARBA00022741"/>
    </source>
</evidence>
<comment type="subcellular location">
    <subcellularLocation>
        <location evidence="11">Cytoplasm</location>
    </subcellularLocation>
</comment>
<comment type="caution">
    <text evidence="12">The sequence shown here is derived from an EMBL/GenBank/DDBJ whole genome shotgun (WGS) entry which is preliminary data.</text>
</comment>
<dbReference type="GO" id="GO:0004765">
    <property type="term" value="F:shikimate kinase activity"/>
    <property type="evidence" value="ECO:0007669"/>
    <property type="project" value="UniProtKB-UniRule"/>
</dbReference>